<dbReference type="Pfam" id="PF19044">
    <property type="entry name" value="P-loop_TraG"/>
    <property type="match status" value="1"/>
</dbReference>
<dbReference type="InterPro" id="IPR051162">
    <property type="entry name" value="T4SS_component"/>
</dbReference>
<dbReference type="SUPFAM" id="SSF52540">
    <property type="entry name" value="P-loop containing nucleoside triphosphate hydrolases"/>
    <property type="match status" value="1"/>
</dbReference>
<dbReference type="STRING" id="1732.SAMN02910417_02034"/>
<dbReference type="SMART" id="SM00382">
    <property type="entry name" value="AAA"/>
    <property type="match status" value="1"/>
</dbReference>
<gene>
    <name evidence="2" type="ORF">SAMN02910417_02034</name>
</gene>
<feature type="domain" description="AAA+ ATPase" evidence="1">
    <location>
        <begin position="478"/>
        <end position="774"/>
    </location>
</feature>
<dbReference type="PANTHER" id="PTHR30121:SF6">
    <property type="entry name" value="SLR6007 PROTEIN"/>
    <property type="match status" value="1"/>
</dbReference>
<protein>
    <submittedName>
        <fullName evidence="2">Type IV secretory pathway, VirB4 component</fullName>
    </submittedName>
</protein>
<evidence type="ECO:0000259" key="1">
    <source>
        <dbReference type="SMART" id="SM00382"/>
    </source>
</evidence>
<dbReference type="InterPro" id="IPR003593">
    <property type="entry name" value="AAA+_ATPase"/>
</dbReference>
<evidence type="ECO:0000313" key="3">
    <source>
        <dbReference type="Proteomes" id="UP000199228"/>
    </source>
</evidence>
<keyword evidence="3" id="KW-1185">Reference proteome</keyword>
<sequence>MTPLERISAIKEQRAMQKEQEIEIDVTQKDHDIFIQSPLPTTLAVDLIPIEKIERGIVYTEDNRRVKILEILPINFLLKSDEEQESVVEDFAKWLKIAPSGIQIKSLSKRADVSSYIDKMRKEIANEKDEKCKELMIDQLNLITQVSATESVSRRFFIVLEKKIAMGQMISDEEIENELNIAANRAKTYLASCGNKMVTLGLTTQETAKIYFDILNRTKNAEVDFEQQYQDVHYFYECTYGEESLNHIPVTEFISPSEIDLTHRDYTRIDDTYYSFVYIKQNHIPNYMPKGWLSILTNAGVGIDVDLFLKKEDKRKSLDRIGRHMRWNMSKMNDISASNSAYDDTLDTLDAGNYLKQGLSGGGQDLYYFAILLTITSNNLSTLRAKKREFLDYLRSIEIDCGNTDYEQKRALTSYIPLGQMDKKIFARAKRNVLTSDLACFYPFTNYEMFDEDGIFLGINEMNNSICATDIFDSKNYMNANISILGTSGAGKTYLLQLLAQRFRKKGIQTFIIAPDKGHEFARACQAIGGEFAQISPASEHCINVLDIRKPNDTASKALDGDYYESSLLSDKINGTIETFFSLLIPDMDGLEEELLDEAILRAYERKGITMDNTSLYKEDGSMKEMPILSDVYEELLKDDRTYRLAMILKKLVNGSAKSFNGQTNVDLNNLYTVIDISKLTGKMLTIGMFVALDAVRGISKEDRTKKKAIILDEAWELIGAKSNKKAAEYTLEIFKIIRGYGGSAICATQNLTDFFSLDGGAFGEGIINNSKTKILLKLENRDAKAVQELLDLSDEEYKKIIKFERGHGLLATNGNNVPIHFLGSPKENDLITTDRKQLEQLAKEKEYGNATGN</sequence>
<dbReference type="InterPro" id="IPR043964">
    <property type="entry name" value="P-loop_TraG"/>
</dbReference>
<dbReference type="Gene3D" id="3.40.50.300">
    <property type="entry name" value="P-loop containing nucleotide triphosphate hydrolases"/>
    <property type="match status" value="1"/>
</dbReference>
<dbReference type="CDD" id="cd01127">
    <property type="entry name" value="TrwB_TraG_TraD_VirD4"/>
    <property type="match status" value="1"/>
</dbReference>
<name>A0A1G6C3P9_EUBOX</name>
<dbReference type="EMBL" id="FMXR01000015">
    <property type="protein sequence ID" value="SDB27502.1"/>
    <property type="molecule type" value="Genomic_DNA"/>
</dbReference>
<organism evidence="2 3">
    <name type="scientific">Eubacterium oxidoreducens</name>
    <dbReference type="NCBI Taxonomy" id="1732"/>
    <lineage>
        <taxon>Bacteria</taxon>
        <taxon>Bacillati</taxon>
        <taxon>Bacillota</taxon>
        <taxon>Clostridia</taxon>
        <taxon>Eubacteriales</taxon>
        <taxon>Eubacteriaceae</taxon>
        <taxon>Eubacterium</taxon>
    </lineage>
</organism>
<dbReference type="PANTHER" id="PTHR30121">
    <property type="entry name" value="UNCHARACTERIZED PROTEIN YJGR-RELATED"/>
    <property type="match status" value="1"/>
</dbReference>
<evidence type="ECO:0000313" key="2">
    <source>
        <dbReference type="EMBL" id="SDB27502.1"/>
    </source>
</evidence>
<dbReference type="InterPro" id="IPR027417">
    <property type="entry name" value="P-loop_NTPase"/>
</dbReference>
<dbReference type="Proteomes" id="UP000199228">
    <property type="component" value="Unassembled WGS sequence"/>
</dbReference>
<reference evidence="2 3" key="1">
    <citation type="submission" date="2016-10" db="EMBL/GenBank/DDBJ databases">
        <authorList>
            <person name="de Groot N.N."/>
        </authorList>
    </citation>
    <scope>NUCLEOTIDE SEQUENCE [LARGE SCALE GENOMIC DNA]</scope>
    <source>
        <strain evidence="2 3">DSM 3217</strain>
    </source>
</reference>
<proteinExistence type="predicted"/>
<accession>A0A1G6C3P9</accession>
<dbReference type="Gene3D" id="1.10.8.730">
    <property type="match status" value="1"/>
</dbReference>
<dbReference type="AlphaFoldDB" id="A0A1G6C3P9"/>